<organism evidence="1 2">
    <name type="scientific">Holotrichia oblita</name>
    <name type="common">Chafer beetle</name>
    <dbReference type="NCBI Taxonomy" id="644536"/>
    <lineage>
        <taxon>Eukaryota</taxon>
        <taxon>Metazoa</taxon>
        <taxon>Ecdysozoa</taxon>
        <taxon>Arthropoda</taxon>
        <taxon>Hexapoda</taxon>
        <taxon>Insecta</taxon>
        <taxon>Pterygota</taxon>
        <taxon>Neoptera</taxon>
        <taxon>Endopterygota</taxon>
        <taxon>Coleoptera</taxon>
        <taxon>Polyphaga</taxon>
        <taxon>Scarabaeiformia</taxon>
        <taxon>Scarabaeidae</taxon>
        <taxon>Melolonthinae</taxon>
        <taxon>Holotrichia</taxon>
    </lineage>
</organism>
<sequence>MYIVLSCNTYDFIISGIFGICFLSLFYYFLTNNTNRVETYVEKIPGALKLPFVGTAYILLFVKREDFFKFMLKRCKRYTGIFRSWIGSTPHVNLSKPEYAEIILNNSIHIDKSTVYDYMKPWLGEGLLTSTGRQWQSRRKLLTPAFHFRMLDDSLKIFDTKAQLLIKQLNKLPVAEVFDMYPYITHCSLDIICGNHNHHCTRHPFTFINIFNRVVEAAMGVDVIRERRHQILKTAGTIVDGDETAAEKKTFLDILIEASKTDATLGDEDIRQEVDTFLFEGHDTLTAAVCWCIFLLGNHLDVQERVYEEIQDTFRNHEGPVNAEILGKLKLLERCIKETLRLYPSVPIVARQLQKDIDIGGYVIPASSTVNLYIYVIHRDPRYYNNPEAFDPDRFLPENIREKHHYAYIPFSAGPRNCIGQKYAMLEAKVLLTYILRNFKIRSVETEKTVRPIIDLILRPLNGLPVTIERRHFQKDVLYPPPPYVNVIENGK</sequence>
<evidence type="ECO:0000313" key="1">
    <source>
        <dbReference type="EMBL" id="KAI4466649.1"/>
    </source>
</evidence>
<reference evidence="1" key="1">
    <citation type="submission" date="2022-04" db="EMBL/GenBank/DDBJ databases">
        <title>Chromosome-scale genome assembly of Holotrichia oblita Faldermann.</title>
        <authorList>
            <person name="Rongchong L."/>
        </authorList>
    </citation>
    <scope>NUCLEOTIDE SEQUENCE</scope>
    <source>
        <strain evidence="1">81SQS9</strain>
    </source>
</reference>
<evidence type="ECO:0000313" key="2">
    <source>
        <dbReference type="Proteomes" id="UP001056778"/>
    </source>
</evidence>
<dbReference type="Proteomes" id="UP001056778">
    <property type="component" value="Chromosome 2"/>
</dbReference>
<comment type="caution">
    <text evidence="1">The sequence shown here is derived from an EMBL/GenBank/DDBJ whole genome shotgun (WGS) entry which is preliminary data.</text>
</comment>
<accession>A0ACB9TIM1</accession>
<proteinExistence type="predicted"/>
<name>A0ACB9TIM1_HOLOL</name>
<keyword evidence="2" id="KW-1185">Reference proteome</keyword>
<protein>
    <submittedName>
        <fullName evidence="1">Cytochrome p450 family 4</fullName>
    </submittedName>
</protein>
<gene>
    <name evidence="1" type="ORF">MML48_2g00016251</name>
</gene>
<dbReference type="EMBL" id="CM043016">
    <property type="protein sequence ID" value="KAI4466649.1"/>
    <property type="molecule type" value="Genomic_DNA"/>
</dbReference>